<evidence type="ECO:0000313" key="2">
    <source>
        <dbReference type="EMBL" id="OHU94050.1"/>
    </source>
</evidence>
<reference evidence="2 3" key="1">
    <citation type="submission" date="2016-10" db="EMBL/GenBank/DDBJ databases">
        <title>Pseudoalteromonas amylolytica sp. nov., isolated from the surface seawater.</title>
        <authorList>
            <person name="Wu Y.-H."/>
            <person name="Cheng H."/>
            <person name="Jin X.-B."/>
            <person name="Wang C.-S."/>
            <person name="Xu X.-W."/>
        </authorList>
    </citation>
    <scope>NUCLEOTIDE SEQUENCE [LARGE SCALE GENOMIC DNA]</scope>
    <source>
        <strain evidence="2 3">JCM 12483</strain>
    </source>
</reference>
<proteinExistence type="predicted"/>
<dbReference type="AlphaFoldDB" id="A0A1S1MYP3"/>
<comment type="caution">
    <text evidence="2">The sequence shown here is derived from an EMBL/GenBank/DDBJ whole genome shotgun (WGS) entry which is preliminary data.</text>
</comment>
<dbReference type="RefSeq" id="WP_070993342.1">
    <property type="nucleotide sequence ID" value="NZ_CBCSHD010000011.1"/>
</dbReference>
<dbReference type="STRING" id="327939.BIW53_17680"/>
<dbReference type="SUPFAM" id="SSF48452">
    <property type="entry name" value="TPR-like"/>
    <property type="match status" value="1"/>
</dbReference>
<keyword evidence="1" id="KW-0732">Signal</keyword>
<evidence type="ECO:0000256" key="1">
    <source>
        <dbReference type="SAM" id="SignalP"/>
    </source>
</evidence>
<dbReference type="OrthoDB" id="6280854at2"/>
<dbReference type="InterPro" id="IPR000801">
    <property type="entry name" value="Esterase-like"/>
</dbReference>
<dbReference type="Gene3D" id="3.40.50.1820">
    <property type="entry name" value="alpha/beta hydrolase"/>
    <property type="match status" value="1"/>
</dbReference>
<dbReference type="Pfam" id="PF00756">
    <property type="entry name" value="Esterase"/>
    <property type="match status" value="1"/>
</dbReference>
<gene>
    <name evidence="2" type="ORF">BIW53_17680</name>
</gene>
<protein>
    <recommendedName>
        <fullName evidence="4">Esterase</fullName>
    </recommendedName>
</protein>
<name>A0A1S1MYP3_9GAMM</name>
<keyword evidence="3" id="KW-1185">Reference proteome</keyword>
<dbReference type="InterPro" id="IPR011990">
    <property type="entry name" value="TPR-like_helical_dom_sf"/>
</dbReference>
<sequence>MKNLFIAIAICLFSPLSWAINAVLHELDIHSDVLQRRLKVNLYVPHNYQQTDAKLYPLLVTSAGSSRMAVLRSQVDWLSHVDFGPMPQMIILQLPDIEVAQKEELAQGVYTNKLAQVLHKDIFVYLKSAFRIAPYTVLEGFSSRGNIALELFAQYPQQYQGAIITSPALELADEGWRKAMSKALENTLKGRSLHLSLGSFTENKPHFVALTKPLYNFEQSSFVDLSAENYLSAPLLSFEQGAKWLFSDMRIVDYAPYAKGGIAAVLSQQQRANKKYDYDMSPNGKLQGLANYYFEQGQAHKGKQVFEHLIKHNPTNVNYHLRYAQALLKISQPIAAKPLLESALALAKAQRNEEAQSYIGSLINNNFH</sequence>
<feature type="chain" id="PRO_5010309456" description="Esterase" evidence="1">
    <location>
        <begin position="20"/>
        <end position="368"/>
    </location>
</feature>
<evidence type="ECO:0008006" key="4">
    <source>
        <dbReference type="Google" id="ProtNLM"/>
    </source>
</evidence>
<dbReference type="Gene3D" id="1.25.40.10">
    <property type="entry name" value="Tetratricopeptide repeat domain"/>
    <property type="match status" value="1"/>
</dbReference>
<feature type="signal peptide" evidence="1">
    <location>
        <begin position="1"/>
        <end position="19"/>
    </location>
</feature>
<dbReference type="Proteomes" id="UP000180253">
    <property type="component" value="Unassembled WGS sequence"/>
</dbReference>
<dbReference type="InterPro" id="IPR050583">
    <property type="entry name" value="Mycobacterial_A85_antigen"/>
</dbReference>
<dbReference type="PANTHER" id="PTHR48098:SF6">
    <property type="entry name" value="FERRI-BACILLIBACTIN ESTERASE BESA"/>
    <property type="match status" value="1"/>
</dbReference>
<dbReference type="EMBL" id="MNAN01000035">
    <property type="protein sequence ID" value="OHU94050.1"/>
    <property type="molecule type" value="Genomic_DNA"/>
</dbReference>
<evidence type="ECO:0000313" key="3">
    <source>
        <dbReference type="Proteomes" id="UP000180253"/>
    </source>
</evidence>
<dbReference type="PANTHER" id="PTHR48098">
    <property type="entry name" value="ENTEROCHELIN ESTERASE-RELATED"/>
    <property type="match status" value="1"/>
</dbReference>
<accession>A0A1S1MYP3</accession>
<dbReference type="SUPFAM" id="SSF53474">
    <property type="entry name" value="alpha/beta-Hydrolases"/>
    <property type="match status" value="1"/>
</dbReference>
<organism evidence="2 3">
    <name type="scientific">Pseudoalteromonas byunsanensis</name>
    <dbReference type="NCBI Taxonomy" id="327939"/>
    <lineage>
        <taxon>Bacteria</taxon>
        <taxon>Pseudomonadati</taxon>
        <taxon>Pseudomonadota</taxon>
        <taxon>Gammaproteobacteria</taxon>
        <taxon>Alteromonadales</taxon>
        <taxon>Pseudoalteromonadaceae</taxon>
        <taxon>Pseudoalteromonas</taxon>
    </lineage>
</organism>
<dbReference type="InterPro" id="IPR029058">
    <property type="entry name" value="AB_hydrolase_fold"/>
</dbReference>